<dbReference type="EMBL" id="JAVDPW010000004">
    <property type="protein sequence ID" value="MDR6289802.1"/>
    <property type="molecule type" value="Genomic_DNA"/>
</dbReference>
<feature type="transmembrane region" description="Helical" evidence="1">
    <location>
        <begin position="44"/>
        <end position="69"/>
    </location>
</feature>
<name>A0ABU1JMH3_9PROT</name>
<evidence type="ECO:0000313" key="2">
    <source>
        <dbReference type="EMBL" id="MDR6289802.1"/>
    </source>
</evidence>
<keyword evidence="1" id="KW-0472">Membrane</keyword>
<keyword evidence="1" id="KW-1133">Transmembrane helix</keyword>
<protein>
    <submittedName>
        <fullName evidence="2">Uncharacterized protein (DUF2062 family)</fullName>
    </submittedName>
</protein>
<dbReference type="RefSeq" id="WP_309794121.1">
    <property type="nucleotide sequence ID" value="NZ_JAVDPW010000004.1"/>
</dbReference>
<reference evidence="2 3" key="1">
    <citation type="submission" date="2023-07" db="EMBL/GenBank/DDBJ databases">
        <title>Sorghum-associated microbial communities from plants grown in Nebraska, USA.</title>
        <authorList>
            <person name="Schachtman D."/>
        </authorList>
    </citation>
    <scope>NUCLEOTIDE SEQUENCE [LARGE SCALE GENOMIC DNA]</scope>
    <source>
        <strain evidence="2 3">584</strain>
    </source>
</reference>
<gene>
    <name evidence="2" type="ORF">E9232_002323</name>
</gene>
<organism evidence="2 3">
    <name type="scientific">Inquilinus ginsengisoli</name>
    <dbReference type="NCBI Taxonomy" id="363840"/>
    <lineage>
        <taxon>Bacteria</taxon>
        <taxon>Pseudomonadati</taxon>
        <taxon>Pseudomonadota</taxon>
        <taxon>Alphaproteobacteria</taxon>
        <taxon>Rhodospirillales</taxon>
        <taxon>Rhodospirillaceae</taxon>
        <taxon>Inquilinus</taxon>
    </lineage>
</organism>
<keyword evidence="1" id="KW-0812">Transmembrane</keyword>
<comment type="caution">
    <text evidence="2">The sequence shown here is derived from an EMBL/GenBank/DDBJ whole genome shotgun (WGS) entry which is preliminary data.</text>
</comment>
<keyword evidence="3" id="KW-1185">Reference proteome</keyword>
<accession>A0ABU1JMH3</accession>
<proteinExistence type="predicted"/>
<evidence type="ECO:0000313" key="3">
    <source>
        <dbReference type="Proteomes" id="UP001262410"/>
    </source>
</evidence>
<evidence type="ECO:0000256" key="1">
    <source>
        <dbReference type="SAM" id="Phobius"/>
    </source>
</evidence>
<dbReference type="Proteomes" id="UP001262410">
    <property type="component" value="Unassembled WGS sequence"/>
</dbReference>
<sequence>MASSSRLTDPADGSSLACVCGVAATGLAAGLVAAFGPPGSDLAVAQALFVLPGAAAAVGLGFGLAMLLARR</sequence>